<dbReference type="PANTHER" id="PTHR10587">
    <property type="entry name" value="GLYCOSYL TRANSFERASE-RELATED"/>
    <property type="match status" value="1"/>
</dbReference>
<dbReference type="Gene3D" id="3.20.20.370">
    <property type="entry name" value="Glycoside hydrolase/deacetylase"/>
    <property type="match status" value="1"/>
</dbReference>
<accession>A0A841KUV2</accession>
<dbReference type="GO" id="GO:0005975">
    <property type="term" value="P:carbohydrate metabolic process"/>
    <property type="evidence" value="ECO:0007669"/>
    <property type="project" value="InterPro"/>
</dbReference>
<dbReference type="PROSITE" id="PS51677">
    <property type="entry name" value="NODB"/>
    <property type="match status" value="1"/>
</dbReference>
<name>A0A841KUV2_9FIRM</name>
<keyword evidence="1" id="KW-0812">Transmembrane</keyword>
<dbReference type="InterPro" id="IPR002509">
    <property type="entry name" value="NODB_dom"/>
</dbReference>
<keyword evidence="4" id="KW-1185">Reference proteome</keyword>
<evidence type="ECO:0000313" key="4">
    <source>
        <dbReference type="Proteomes" id="UP000579281"/>
    </source>
</evidence>
<dbReference type="Proteomes" id="UP000579281">
    <property type="component" value="Unassembled WGS sequence"/>
</dbReference>
<dbReference type="EMBL" id="JACHEN010000024">
    <property type="protein sequence ID" value="MBB6217474.1"/>
    <property type="molecule type" value="Genomic_DNA"/>
</dbReference>
<sequence length="237" mass="27074">MKILVISKRRLYTGFIIIVMLCAGILLWRSLAKSTLWYTNENEPIRNVDPESNKFAITCNVDWGNEVIPDILKTLEEENVKITFFVTGRWASNNPEILKEIYSHGHEIGNHGYSHKMHSKIDRETNRMEIKKTEEVIESILGIKTHYFAPPSGDFNELTLEVAQELGYKTILWSVDTIDWKEGSTAQVILDRVLKKPHKGGILLMHPKPETAKALPVIIKNIKKENIQLGTVSDLLN</sequence>
<dbReference type="RefSeq" id="WP_184311974.1">
    <property type="nucleotide sequence ID" value="NZ_JACHEN010000024.1"/>
</dbReference>
<proteinExistence type="predicted"/>
<dbReference type="AlphaFoldDB" id="A0A841KUV2"/>
<evidence type="ECO:0000313" key="3">
    <source>
        <dbReference type="EMBL" id="MBB6217474.1"/>
    </source>
</evidence>
<protein>
    <submittedName>
        <fullName evidence="3">Putative sporulation protein (Polysaccharide deacetylase family)</fullName>
    </submittedName>
</protein>
<dbReference type="GO" id="GO:0016020">
    <property type="term" value="C:membrane"/>
    <property type="evidence" value="ECO:0007669"/>
    <property type="project" value="TreeGrafter"/>
</dbReference>
<dbReference type="GO" id="GO:0016810">
    <property type="term" value="F:hydrolase activity, acting on carbon-nitrogen (but not peptide) bonds"/>
    <property type="evidence" value="ECO:0007669"/>
    <property type="project" value="InterPro"/>
</dbReference>
<dbReference type="InterPro" id="IPR050248">
    <property type="entry name" value="Polysacc_deacetylase_ArnD"/>
</dbReference>
<comment type="caution">
    <text evidence="3">The sequence shown here is derived from an EMBL/GenBank/DDBJ whole genome shotgun (WGS) entry which is preliminary data.</text>
</comment>
<evidence type="ECO:0000259" key="2">
    <source>
        <dbReference type="PROSITE" id="PS51677"/>
    </source>
</evidence>
<organism evidence="3 4">
    <name type="scientific">Anaerosolibacter carboniphilus</name>
    <dbReference type="NCBI Taxonomy" id="1417629"/>
    <lineage>
        <taxon>Bacteria</taxon>
        <taxon>Bacillati</taxon>
        <taxon>Bacillota</taxon>
        <taxon>Clostridia</taxon>
        <taxon>Peptostreptococcales</taxon>
        <taxon>Thermotaleaceae</taxon>
        <taxon>Anaerosolibacter</taxon>
    </lineage>
</organism>
<dbReference type="InterPro" id="IPR011330">
    <property type="entry name" value="Glyco_hydro/deAcase_b/a-brl"/>
</dbReference>
<evidence type="ECO:0000256" key="1">
    <source>
        <dbReference type="SAM" id="Phobius"/>
    </source>
</evidence>
<gene>
    <name evidence="3" type="ORF">HNQ80_003595</name>
</gene>
<feature type="transmembrane region" description="Helical" evidence="1">
    <location>
        <begin position="12"/>
        <end position="31"/>
    </location>
</feature>
<dbReference type="PANTHER" id="PTHR10587:SF80">
    <property type="entry name" value="CHITOOLIGOSACCHARIDE DEACETYLASE"/>
    <property type="match status" value="1"/>
</dbReference>
<dbReference type="CDD" id="cd10950">
    <property type="entry name" value="CE4_BsYlxY_like"/>
    <property type="match status" value="1"/>
</dbReference>
<reference evidence="3 4" key="1">
    <citation type="submission" date="2020-08" db="EMBL/GenBank/DDBJ databases">
        <title>Genomic Encyclopedia of Type Strains, Phase IV (KMG-IV): sequencing the most valuable type-strain genomes for metagenomic binning, comparative biology and taxonomic classification.</title>
        <authorList>
            <person name="Goeker M."/>
        </authorList>
    </citation>
    <scope>NUCLEOTIDE SEQUENCE [LARGE SCALE GENOMIC DNA]</scope>
    <source>
        <strain evidence="3 4">DSM 103526</strain>
    </source>
</reference>
<feature type="domain" description="NodB homology" evidence="2">
    <location>
        <begin position="53"/>
        <end position="230"/>
    </location>
</feature>
<dbReference type="Pfam" id="PF01522">
    <property type="entry name" value="Polysacc_deac_1"/>
    <property type="match status" value="1"/>
</dbReference>
<keyword evidence="1" id="KW-0472">Membrane</keyword>
<dbReference type="SUPFAM" id="SSF88713">
    <property type="entry name" value="Glycoside hydrolase/deacetylase"/>
    <property type="match status" value="1"/>
</dbReference>
<keyword evidence="1" id="KW-1133">Transmembrane helix</keyword>